<dbReference type="EMBL" id="LMYN01000005">
    <property type="protein sequence ID" value="KSA03767.1"/>
    <property type="molecule type" value="Genomic_DNA"/>
</dbReference>
<dbReference type="InterPro" id="IPR013902">
    <property type="entry name" value="Mug135-like_C"/>
</dbReference>
<dbReference type="RefSeq" id="XP_015469869.1">
    <property type="nucleotide sequence ID" value="XM_015609232.1"/>
</dbReference>
<evidence type="ECO:0000313" key="4">
    <source>
        <dbReference type="Proteomes" id="UP000054251"/>
    </source>
</evidence>
<feature type="domain" description="Mug135-like C-terminal" evidence="2">
    <location>
        <begin position="109"/>
        <end position="180"/>
    </location>
</feature>
<dbReference type="AlphaFoldDB" id="A0A0V1Q5M0"/>
<gene>
    <name evidence="3" type="ORF">AC631_00402</name>
</gene>
<dbReference type="Pfam" id="PF08593">
    <property type="entry name" value="Mug135_C"/>
    <property type="match status" value="1"/>
</dbReference>
<keyword evidence="4" id="KW-1185">Reference proteome</keyword>
<dbReference type="Proteomes" id="UP000054251">
    <property type="component" value="Unassembled WGS sequence"/>
</dbReference>
<dbReference type="OrthoDB" id="5297016at2759"/>
<dbReference type="Gene3D" id="1.20.5.190">
    <property type="match status" value="1"/>
</dbReference>
<evidence type="ECO:0000313" key="3">
    <source>
        <dbReference type="EMBL" id="KSA03767.1"/>
    </source>
</evidence>
<comment type="similarity">
    <text evidence="1">Belongs to the UPF0612 family.</text>
</comment>
<evidence type="ECO:0000259" key="2">
    <source>
        <dbReference type="Pfam" id="PF08593"/>
    </source>
</evidence>
<sequence length="197" mass="22637">MAESTESIFEQIPEQINENITKLIDRRLELKLPPIVQSIYSTPPEWFTNGINSIKSDVNSIKSDVNSIKSEVNSIKSEVSALRVDMNTLERTTTTGFRMIQYKLALLDNVTRRNNGYVASLVPFINLESDQDELPPIETVRDIDSLNREECQKYLDGYNIRYRPNERALLKSKLRDAVGLVSASDLRYVFRNFSEEL</sequence>
<dbReference type="GeneID" id="26837411"/>
<name>A0A0V1Q5M0_9ASCO</name>
<protein>
    <recommendedName>
        <fullName evidence="2">Mug135-like C-terminal domain-containing protein</fullName>
    </recommendedName>
</protein>
<accession>A0A0V1Q5M0</accession>
<proteinExistence type="inferred from homology"/>
<comment type="caution">
    <text evidence="3">The sequence shown here is derived from an EMBL/GenBank/DDBJ whole genome shotgun (WGS) entry which is preliminary data.</text>
</comment>
<organism evidence="3 4">
    <name type="scientific">Debaryomyces fabryi</name>
    <dbReference type="NCBI Taxonomy" id="58627"/>
    <lineage>
        <taxon>Eukaryota</taxon>
        <taxon>Fungi</taxon>
        <taxon>Dikarya</taxon>
        <taxon>Ascomycota</taxon>
        <taxon>Saccharomycotina</taxon>
        <taxon>Pichiomycetes</taxon>
        <taxon>Debaryomycetaceae</taxon>
        <taxon>Debaryomyces</taxon>
    </lineage>
</organism>
<reference evidence="3 4" key="1">
    <citation type="submission" date="2015-11" db="EMBL/GenBank/DDBJ databases">
        <title>The genome of Debaryomyces fabryi.</title>
        <authorList>
            <person name="Tafer H."/>
            <person name="Lopandic K."/>
        </authorList>
    </citation>
    <scope>NUCLEOTIDE SEQUENCE [LARGE SCALE GENOMIC DNA]</scope>
    <source>
        <strain evidence="3 4">CBS 789</strain>
    </source>
</reference>
<evidence type="ECO:0000256" key="1">
    <source>
        <dbReference type="ARBA" id="ARBA00005788"/>
    </source>
</evidence>